<feature type="DNA-binding region" description="OmpR/PhoB-type" evidence="6">
    <location>
        <begin position="1"/>
        <end position="95"/>
    </location>
</feature>
<evidence type="ECO:0000256" key="4">
    <source>
        <dbReference type="ARBA" id="ARBA00023163"/>
    </source>
</evidence>
<keyword evidence="2" id="KW-0805">Transcription regulation</keyword>
<accession>A0ABV6N7B4</accession>
<dbReference type="PROSITE" id="PS51755">
    <property type="entry name" value="OMPR_PHOB"/>
    <property type="match status" value="1"/>
</dbReference>
<dbReference type="CDD" id="cd15831">
    <property type="entry name" value="BTAD"/>
    <property type="match status" value="1"/>
</dbReference>
<comment type="caution">
    <text evidence="9">The sequence shown here is derived from an EMBL/GenBank/DDBJ whole genome shotgun (WGS) entry which is preliminary data.</text>
</comment>
<dbReference type="PANTHER" id="PTHR35807:SF1">
    <property type="entry name" value="TRANSCRIPTIONAL REGULATOR REDD"/>
    <property type="match status" value="1"/>
</dbReference>
<evidence type="ECO:0000313" key="9">
    <source>
        <dbReference type="EMBL" id="MFC0547906.1"/>
    </source>
</evidence>
<dbReference type="SMART" id="SM00028">
    <property type="entry name" value="TPR"/>
    <property type="match status" value="5"/>
</dbReference>
<dbReference type="Pfam" id="PF13374">
    <property type="entry name" value="TPR_10"/>
    <property type="match status" value="2"/>
</dbReference>
<dbReference type="SUPFAM" id="SSF46894">
    <property type="entry name" value="C-terminal effector domain of the bipartite response regulators"/>
    <property type="match status" value="1"/>
</dbReference>
<keyword evidence="7" id="KW-0175">Coiled coil</keyword>
<dbReference type="Pfam" id="PF13424">
    <property type="entry name" value="TPR_12"/>
    <property type="match status" value="1"/>
</dbReference>
<dbReference type="Pfam" id="PF00931">
    <property type="entry name" value="NB-ARC"/>
    <property type="match status" value="1"/>
</dbReference>
<dbReference type="PRINTS" id="PR00364">
    <property type="entry name" value="DISEASERSIST"/>
</dbReference>
<dbReference type="SUPFAM" id="SSF48452">
    <property type="entry name" value="TPR-like"/>
    <property type="match status" value="2"/>
</dbReference>
<organism evidence="9 10">
    <name type="scientific">Kutzneria chonburiensis</name>
    <dbReference type="NCBI Taxonomy" id="1483604"/>
    <lineage>
        <taxon>Bacteria</taxon>
        <taxon>Bacillati</taxon>
        <taxon>Actinomycetota</taxon>
        <taxon>Actinomycetes</taxon>
        <taxon>Pseudonocardiales</taxon>
        <taxon>Pseudonocardiaceae</taxon>
        <taxon>Kutzneria</taxon>
    </lineage>
</organism>
<dbReference type="InterPro" id="IPR011990">
    <property type="entry name" value="TPR-like_helical_dom_sf"/>
</dbReference>
<dbReference type="InterPro" id="IPR051677">
    <property type="entry name" value="AfsR-DnrI-RedD_regulator"/>
</dbReference>
<feature type="repeat" description="TPR" evidence="5">
    <location>
        <begin position="693"/>
        <end position="726"/>
    </location>
</feature>
<dbReference type="PROSITE" id="PS50005">
    <property type="entry name" value="TPR"/>
    <property type="match status" value="2"/>
</dbReference>
<feature type="domain" description="OmpR/PhoB-type" evidence="8">
    <location>
        <begin position="1"/>
        <end position="95"/>
    </location>
</feature>
<dbReference type="InterPro" id="IPR016032">
    <property type="entry name" value="Sig_transdc_resp-reg_C-effctor"/>
</dbReference>
<dbReference type="EMBL" id="JBHLUD010000015">
    <property type="protein sequence ID" value="MFC0547906.1"/>
    <property type="molecule type" value="Genomic_DNA"/>
</dbReference>
<dbReference type="Proteomes" id="UP001589810">
    <property type="component" value="Unassembled WGS sequence"/>
</dbReference>
<sequence>MGEGWRFRLLGPLEVRHDGTVLPIAAAKQRVLIAVLALAGGEPVPAERLIECLWGDEPPITARNTLKNYVLRLRRTFQVDSGLLATSAAGYRLDIDRDAVDVHRFQDAIKTAKHDEASLDEALALWQGQPLADVPSDVLHREVVPGLMALRLAAREHRVDLDLNRGRHRELVDELLVLATENPLREGIWARLMLALYRSGRPAEALDAYRRAGEVLAEELGVDPGPELKKLHQAVLTRDPALTITGKRATVPRQLPAATAHFVGRNAELAGLSARLPATPLMVISAIAGTAGVGKTTLAVHWGHQHADRFPDGQLYVNLRGFGGTPVQPATAVRGFLTALGQANVPTEPDDQFALYRSLLAERRMLVVLDNARDADQVRPLLPGTAGCVVLVTSRDQLAGLVALDGAVPLTLDLFTHDEARDMLVRRLGDRVEHEQAAVDELIEACARLPIALNIVAAQAVLNPTRPLAALAEELRDARRRLDVLGSVADVRTVFSWSYQALSAEAARVFRLLGLHPGPDIGRDAAADLAALDLDRTDAALAELTRAHLVTEHAGRHTMHDLLRSYAADQARDDDRPAALRRVVDYYLHTAHAADRAMDPHRRLAQFDPPGPDTHPTPIPDAAAAMTWFDAEDLNLVAAQQLAVDHGWHGAVWQLAWEVSGYHLRRGRRHDRVAMWRAAADAAEQLGDPIVRLRVLRLLGRAYADVGRHEEAREQLELALAVAEQAHDLEQQAHTHVTLAIAGERHADYRWSLTHALQACQLFEQIDRPVWKADALNLAGWMSAKLGEYDATYDYCGESLTIYRDRGDTEAEATVLDSLALAYRLDGRHRESVDHYQQALVLFRRHGVTNEIAQALDNMAQAHLALGEREQARAAWQEALEVYRRQDDVQNADLIQERLDALW</sequence>
<dbReference type="Pfam" id="PF03704">
    <property type="entry name" value="BTAD"/>
    <property type="match status" value="1"/>
</dbReference>
<dbReference type="RefSeq" id="WP_273938249.1">
    <property type="nucleotide sequence ID" value="NZ_CP097263.1"/>
</dbReference>
<evidence type="ECO:0000256" key="7">
    <source>
        <dbReference type="SAM" id="Coils"/>
    </source>
</evidence>
<feature type="repeat" description="TPR" evidence="5">
    <location>
        <begin position="853"/>
        <end position="886"/>
    </location>
</feature>
<dbReference type="InterPro" id="IPR019734">
    <property type="entry name" value="TPR_rpt"/>
</dbReference>
<evidence type="ECO:0000256" key="3">
    <source>
        <dbReference type="ARBA" id="ARBA00023125"/>
    </source>
</evidence>
<reference evidence="9 10" key="1">
    <citation type="submission" date="2024-09" db="EMBL/GenBank/DDBJ databases">
        <authorList>
            <person name="Sun Q."/>
            <person name="Mori K."/>
        </authorList>
    </citation>
    <scope>NUCLEOTIDE SEQUENCE [LARGE SCALE GENOMIC DNA]</scope>
    <source>
        <strain evidence="9 10">TBRC 1432</strain>
    </source>
</reference>
<protein>
    <submittedName>
        <fullName evidence="9">BTAD domain-containing putative transcriptional regulator</fullName>
    </submittedName>
</protein>
<name>A0ABV6N7B4_9PSEU</name>
<gene>
    <name evidence="9" type="ORF">ACFFH7_40820</name>
</gene>
<dbReference type="SMART" id="SM00862">
    <property type="entry name" value="Trans_reg_C"/>
    <property type="match status" value="1"/>
</dbReference>
<dbReference type="SUPFAM" id="SSF52540">
    <property type="entry name" value="P-loop containing nucleoside triphosphate hydrolases"/>
    <property type="match status" value="1"/>
</dbReference>
<dbReference type="Gene3D" id="1.10.10.10">
    <property type="entry name" value="Winged helix-like DNA-binding domain superfamily/Winged helix DNA-binding domain"/>
    <property type="match status" value="1"/>
</dbReference>
<keyword evidence="5" id="KW-0802">TPR repeat</keyword>
<dbReference type="InterPro" id="IPR002182">
    <property type="entry name" value="NB-ARC"/>
</dbReference>
<keyword evidence="4" id="KW-0804">Transcription</keyword>
<feature type="coiled-coil region" evidence="7">
    <location>
        <begin position="706"/>
        <end position="733"/>
    </location>
</feature>
<keyword evidence="3 6" id="KW-0238">DNA-binding</keyword>
<evidence type="ECO:0000256" key="1">
    <source>
        <dbReference type="ARBA" id="ARBA00005820"/>
    </source>
</evidence>
<dbReference type="InterPro" id="IPR027417">
    <property type="entry name" value="P-loop_NTPase"/>
</dbReference>
<dbReference type="InterPro" id="IPR036388">
    <property type="entry name" value="WH-like_DNA-bd_sf"/>
</dbReference>
<dbReference type="Gene3D" id="1.25.40.10">
    <property type="entry name" value="Tetratricopeptide repeat domain"/>
    <property type="match status" value="2"/>
</dbReference>
<evidence type="ECO:0000256" key="2">
    <source>
        <dbReference type="ARBA" id="ARBA00023015"/>
    </source>
</evidence>
<keyword evidence="10" id="KW-1185">Reference proteome</keyword>
<evidence type="ECO:0000313" key="10">
    <source>
        <dbReference type="Proteomes" id="UP001589810"/>
    </source>
</evidence>
<dbReference type="InterPro" id="IPR005158">
    <property type="entry name" value="BTAD"/>
</dbReference>
<evidence type="ECO:0000259" key="8">
    <source>
        <dbReference type="PROSITE" id="PS51755"/>
    </source>
</evidence>
<dbReference type="SMART" id="SM01043">
    <property type="entry name" value="BTAD"/>
    <property type="match status" value="1"/>
</dbReference>
<evidence type="ECO:0000256" key="6">
    <source>
        <dbReference type="PROSITE-ProRule" id="PRU01091"/>
    </source>
</evidence>
<dbReference type="PANTHER" id="PTHR35807">
    <property type="entry name" value="TRANSCRIPTIONAL REGULATOR REDD-RELATED"/>
    <property type="match status" value="1"/>
</dbReference>
<evidence type="ECO:0000256" key="5">
    <source>
        <dbReference type="PROSITE-ProRule" id="PRU00339"/>
    </source>
</evidence>
<comment type="similarity">
    <text evidence="1">Belongs to the AfsR/DnrI/RedD regulatory family.</text>
</comment>
<dbReference type="InterPro" id="IPR001867">
    <property type="entry name" value="OmpR/PhoB-type_DNA-bd"/>
</dbReference>
<proteinExistence type="inferred from homology"/>